<reference evidence="3" key="2">
    <citation type="submission" date="2015-01" db="EMBL/GenBank/DDBJ databases">
        <title>Evolutionary Origins and Diversification of the Mycorrhizal Mutualists.</title>
        <authorList>
            <consortium name="DOE Joint Genome Institute"/>
            <consortium name="Mycorrhizal Genomics Consortium"/>
            <person name="Kohler A."/>
            <person name="Kuo A."/>
            <person name="Nagy L.G."/>
            <person name="Floudas D."/>
            <person name="Copeland A."/>
            <person name="Barry K.W."/>
            <person name="Cichocki N."/>
            <person name="Veneault-Fourrey C."/>
            <person name="LaButti K."/>
            <person name="Lindquist E.A."/>
            <person name="Lipzen A."/>
            <person name="Lundell T."/>
            <person name="Morin E."/>
            <person name="Murat C."/>
            <person name="Riley R."/>
            <person name="Ohm R."/>
            <person name="Sun H."/>
            <person name="Tunlid A."/>
            <person name="Henrissat B."/>
            <person name="Grigoriev I.V."/>
            <person name="Hibbett D.S."/>
            <person name="Martin F."/>
        </authorList>
    </citation>
    <scope>NUCLEOTIDE SEQUENCE [LARGE SCALE GENOMIC DNA]</scope>
    <source>
        <strain evidence="3">F 1598</strain>
    </source>
</reference>
<evidence type="ECO:0000256" key="1">
    <source>
        <dbReference type="SAM" id="Phobius"/>
    </source>
</evidence>
<accession>A0A0C3GD75</accession>
<keyword evidence="1" id="KW-1133">Transmembrane helix</keyword>
<dbReference type="HOGENOM" id="CLU_2085652_0_0_1"/>
<dbReference type="EMBL" id="KN832974">
    <property type="protein sequence ID" value="KIM89649.1"/>
    <property type="molecule type" value="Genomic_DNA"/>
</dbReference>
<gene>
    <name evidence="2" type="ORF">PILCRDRAFT_192230</name>
</gene>
<evidence type="ECO:0000313" key="2">
    <source>
        <dbReference type="EMBL" id="KIM89649.1"/>
    </source>
</evidence>
<keyword evidence="1" id="KW-0812">Transmembrane</keyword>
<dbReference type="InParanoid" id="A0A0C3GD75"/>
<proteinExistence type="predicted"/>
<keyword evidence="1" id="KW-0472">Membrane</keyword>
<dbReference type="Proteomes" id="UP000054166">
    <property type="component" value="Unassembled WGS sequence"/>
</dbReference>
<dbReference type="AlphaFoldDB" id="A0A0C3GD75"/>
<reference evidence="2 3" key="1">
    <citation type="submission" date="2014-04" db="EMBL/GenBank/DDBJ databases">
        <authorList>
            <consortium name="DOE Joint Genome Institute"/>
            <person name="Kuo A."/>
            <person name="Tarkka M."/>
            <person name="Buscot F."/>
            <person name="Kohler A."/>
            <person name="Nagy L.G."/>
            <person name="Floudas D."/>
            <person name="Copeland A."/>
            <person name="Barry K.W."/>
            <person name="Cichocki N."/>
            <person name="Veneault-Fourrey C."/>
            <person name="LaButti K."/>
            <person name="Lindquist E.A."/>
            <person name="Lipzen A."/>
            <person name="Lundell T."/>
            <person name="Morin E."/>
            <person name="Murat C."/>
            <person name="Sun H."/>
            <person name="Tunlid A."/>
            <person name="Henrissat B."/>
            <person name="Grigoriev I.V."/>
            <person name="Hibbett D.S."/>
            <person name="Martin F."/>
            <person name="Nordberg H.P."/>
            <person name="Cantor M.N."/>
            <person name="Hua S.X."/>
        </authorList>
    </citation>
    <scope>NUCLEOTIDE SEQUENCE [LARGE SCALE GENOMIC DNA]</scope>
    <source>
        <strain evidence="2 3">F 1598</strain>
    </source>
</reference>
<feature type="transmembrane region" description="Helical" evidence="1">
    <location>
        <begin position="35"/>
        <end position="54"/>
    </location>
</feature>
<protein>
    <submittedName>
        <fullName evidence="2">Uncharacterized protein</fullName>
    </submittedName>
</protein>
<feature type="transmembrane region" description="Helical" evidence="1">
    <location>
        <begin position="96"/>
        <end position="114"/>
    </location>
</feature>
<name>A0A0C3GD75_PILCF</name>
<evidence type="ECO:0000313" key="3">
    <source>
        <dbReference type="Proteomes" id="UP000054166"/>
    </source>
</evidence>
<organism evidence="2 3">
    <name type="scientific">Piloderma croceum (strain F 1598)</name>
    <dbReference type="NCBI Taxonomy" id="765440"/>
    <lineage>
        <taxon>Eukaryota</taxon>
        <taxon>Fungi</taxon>
        <taxon>Dikarya</taxon>
        <taxon>Basidiomycota</taxon>
        <taxon>Agaricomycotina</taxon>
        <taxon>Agaricomycetes</taxon>
        <taxon>Agaricomycetidae</taxon>
        <taxon>Atheliales</taxon>
        <taxon>Atheliaceae</taxon>
        <taxon>Piloderma</taxon>
    </lineage>
</organism>
<keyword evidence="3" id="KW-1185">Reference proteome</keyword>
<sequence length="117" mass="13865">MDFWSFKFERTPGKEIRMDQNLTVWLVRSVKGKKICRWTIFPFSFYALVVLYPFPRDLIPHIHRDHTSLAVFLPTAVSACPRLFSCFAHSEYHSATTFWIFTLVSDILLNIHYFNFA</sequence>